<evidence type="ECO:0000313" key="1">
    <source>
        <dbReference type="EMBL" id="MFB9233161.1"/>
    </source>
</evidence>
<gene>
    <name evidence="1" type="ORF">ACFFUT_15325</name>
</gene>
<sequence>MEKPLTLLHTATVHHATFSKLAEQIAPNLELVQHIHEDWLTRARENGMDSALHAEISELVQTADGPVVCTCTTLGPVAEELGAIRIDRPMMSAAARRGGKILMVFCLESTRTPSTELLEQEIEATDSDATIIPMFLEQFWPLFEAGENEAFLACIAGAVNAYVVDHPDTNTVVLAQASMAGASSLLSQLKMPVLTSPGIALQAFA</sequence>
<accession>A0ABV5JJU3</accession>
<comment type="caution">
    <text evidence="1">The sequence shown here is derived from an EMBL/GenBank/DDBJ whole genome shotgun (WGS) entry which is preliminary data.</text>
</comment>
<proteinExistence type="predicted"/>
<dbReference type="EMBL" id="JBHMEA010000048">
    <property type="protein sequence ID" value="MFB9233161.1"/>
    <property type="molecule type" value="Genomic_DNA"/>
</dbReference>
<dbReference type="Proteomes" id="UP001589683">
    <property type="component" value="Unassembled WGS sequence"/>
</dbReference>
<keyword evidence="2" id="KW-1185">Reference proteome</keyword>
<evidence type="ECO:0008006" key="3">
    <source>
        <dbReference type="Google" id="ProtNLM"/>
    </source>
</evidence>
<organism evidence="1 2">
    <name type="scientific">Pseudohalocynthiibacter aestuariivivens</name>
    <dbReference type="NCBI Taxonomy" id="1591409"/>
    <lineage>
        <taxon>Bacteria</taxon>
        <taxon>Pseudomonadati</taxon>
        <taxon>Pseudomonadota</taxon>
        <taxon>Alphaproteobacteria</taxon>
        <taxon>Rhodobacterales</taxon>
        <taxon>Paracoccaceae</taxon>
        <taxon>Pseudohalocynthiibacter</taxon>
    </lineage>
</organism>
<protein>
    <recommendedName>
        <fullName evidence="3">Arylsulfatase</fullName>
    </recommendedName>
</protein>
<name>A0ABV5JJU3_9RHOB</name>
<evidence type="ECO:0000313" key="2">
    <source>
        <dbReference type="Proteomes" id="UP001589683"/>
    </source>
</evidence>
<reference evidence="1 2" key="1">
    <citation type="submission" date="2024-09" db="EMBL/GenBank/DDBJ databases">
        <authorList>
            <person name="Sun Q."/>
            <person name="Mori K."/>
        </authorList>
    </citation>
    <scope>NUCLEOTIDE SEQUENCE [LARGE SCALE GENOMIC DNA]</scope>
    <source>
        <strain evidence="1 2">CECT 8726</strain>
    </source>
</reference>
<dbReference type="RefSeq" id="WP_213889339.1">
    <property type="nucleotide sequence ID" value="NZ_JAGFNU010000006.1"/>
</dbReference>